<dbReference type="RefSeq" id="WP_068710455.1">
    <property type="nucleotide sequence ID" value="NZ_BAAAXQ010000032.1"/>
</dbReference>
<reference evidence="1 2" key="1">
    <citation type="journal article" date="2019" name="Int. J. Syst. Evol. Microbiol.">
        <title>The Global Catalogue of Microorganisms (GCM) 10K type strain sequencing project: providing services to taxonomists for standard genome sequencing and annotation.</title>
        <authorList>
            <consortium name="The Broad Institute Genomics Platform"/>
            <consortium name="The Broad Institute Genome Sequencing Center for Infectious Disease"/>
            <person name="Wu L."/>
            <person name="Ma J."/>
        </authorList>
    </citation>
    <scope>NUCLEOTIDE SEQUENCE [LARGE SCALE GENOMIC DNA]</scope>
    <source>
        <strain evidence="1 2">JCM 8736</strain>
    </source>
</reference>
<dbReference type="Proteomes" id="UP001501577">
    <property type="component" value="Unassembled WGS sequence"/>
</dbReference>
<dbReference type="Gene3D" id="1.50.10.10">
    <property type="match status" value="1"/>
</dbReference>
<dbReference type="SMART" id="SM01149">
    <property type="entry name" value="DUF1237"/>
    <property type="match status" value="1"/>
</dbReference>
<evidence type="ECO:0000313" key="1">
    <source>
        <dbReference type="EMBL" id="GAA3016510.1"/>
    </source>
</evidence>
<keyword evidence="2" id="KW-1185">Reference proteome</keyword>
<dbReference type="InterPro" id="IPR008928">
    <property type="entry name" value="6-hairpin_glycosidase_sf"/>
</dbReference>
<name>A0ABN3Y6U2_9ENTE</name>
<keyword evidence="1" id="KW-0378">Hydrolase</keyword>
<dbReference type="InterPro" id="IPR012341">
    <property type="entry name" value="6hp_glycosidase-like_sf"/>
</dbReference>
<evidence type="ECO:0000313" key="2">
    <source>
        <dbReference type="Proteomes" id="UP001501577"/>
    </source>
</evidence>
<dbReference type="GO" id="GO:0016787">
    <property type="term" value="F:hydrolase activity"/>
    <property type="evidence" value="ECO:0007669"/>
    <property type="project" value="UniProtKB-KW"/>
</dbReference>
<dbReference type="Pfam" id="PF06824">
    <property type="entry name" value="Glyco_hydro_125"/>
    <property type="match status" value="1"/>
</dbReference>
<dbReference type="PIRSF" id="PIRSF028846">
    <property type="entry name" value="UCP028846"/>
    <property type="match status" value="1"/>
</dbReference>
<gene>
    <name evidence="1" type="ORF">GCM10019998_10860</name>
</gene>
<proteinExistence type="predicted"/>
<dbReference type="PANTHER" id="PTHR31047:SF0">
    <property type="entry name" value="MEIOTICALLY UP-REGULATED GENE 157 PROTEIN"/>
    <property type="match status" value="1"/>
</dbReference>
<accession>A0ABN3Y6U2</accession>
<sequence length="425" mass="48363">MIDQQQLIEKISQYAGTITLYSKKATKLFRHALVDTITNTVSVQSDGKIFVATGDIPAMWLRDSTFQVLPYLHLAKEIPEIQTFLHGVIQQQLTYIHHDPYANAFNKDTNGAHFSEDQSNIPISDLVWERKFEIDSLCAPLYLAFLLYEKTGYKAHLTADFWQVVDQILDVFITEQHHERSPYYFQRTNCPSSDTLPNGGYGAPVQYTGMVWSGFRPSDDACVYGYFIPGNLFIVSVLKQLLTILPESYTEMQRKMTVLLAEIQKGVQEFGEMTVEGEIVYAYEVDGYGNQLFMDDANVPSLLSLPFLQFCNIDEPLYLSTRNQALSTNNPFYYKGKYLAGIGSPHTPENYVWPIALAMEGLTSQNVSEIKAKIDLICATDAGTNQCHEGVFVDDPTQYTREWFSWSNMTFCQLVFHYLANNKSE</sequence>
<organism evidence="1 2">
    <name type="scientific">Tetragenococcus solitarius</name>
    <dbReference type="NCBI Taxonomy" id="71453"/>
    <lineage>
        <taxon>Bacteria</taxon>
        <taxon>Bacillati</taxon>
        <taxon>Bacillota</taxon>
        <taxon>Bacilli</taxon>
        <taxon>Lactobacillales</taxon>
        <taxon>Enterococcaceae</taxon>
        <taxon>Tetragenococcus</taxon>
    </lineage>
</organism>
<dbReference type="EMBL" id="BAAAXQ010000032">
    <property type="protein sequence ID" value="GAA3016510.1"/>
    <property type="molecule type" value="Genomic_DNA"/>
</dbReference>
<dbReference type="SUPFAM" id="SSF48208">
    <property type="entry name" value="Six-hairpin glycosidases"/>
    <property type="match status" value="1"/>
</dbReference>
<dbReference type="PANTHER" id="PTHR31047">
    <property type="entry name" value="MEIOTICALLY UP-REGULATED GENE 157 PROTEIN"/>
    <property type="match status" value="1"/>
</dbReference>
<comment type="caution">
    <text evidence="1">The sequence shown here is derived from an EMBL/GenBank/DDBJ whole genome shotgun (WGS) entry which is preliminary data.</text>
</comment>
<dbReference type="InterPro" id="IPR008313">
    <property type="entry name" value="GH125"/>
</dbReference>
<protein>
    <submittedName>
        <fullName evidence="1">Glycoside hydrolase family 125 protein</fullName>
    </submittedName>
</protein>